<protein>
    <submittedName>
        <fullName evidence="2">Uncharacterized protein</fullName>
    </submittedName>
</protein>
<gene>
    <name evidence="2" type="ORF">BC938DRAFT_472127</name>
</gene>
<keyword evidence="3" id="KW-1185">Reference proteome</keyword>
<feature type="compositionally biased region" description="Low complexity" evidence="1">
    <location>
        <begin position="79"/>
        <end position="94"/>
    </location>
</feature>
<dbReference type="AlphaFoldDB" id="A0A433Q6R8"/>
<dbReference type="EMBL" id="RBNJ01012886">
    <property type="protein sequence ID" value="RUS25472.1"/>
    <property type="molecule type" value="Genomic_DNA"/>
</dbReference>
<comment type="caution">
    <text evidence="2">The sequence shown here is derived from an EMBL/GenBank/DDBJ whole genome shotgun (WGS) entry which is preliminary data.</text>
</comment>
<sequence length="148" mass="15847">MTATLSPDLLKNEKANRANDLACLDITQPGDIGEHLYSVAKLCEVTKNSCPPILTCNPLYLSKRQQDRPSAHALCTLEPPSGAAASAPSSAQAAVRRRLHSGRARVPPDRLLASISTALAVYGNYADEVDQLGRTVREIQARIVSGEV</sequence>
<dbReference type="Proteomes" id="UP000274822">
    <property type="component" value="Unassembled WGS sequence"/>
</dbReference>
<reference evidence="2 3" key="1">
    <citation type="journal article" date="2018" name="New Phytol.">
        <title>Phylogenomics of Endogonaceae and evolution of mycorrhizas within Mucoromycota.</title>
        <authorList>
            <person name="Chang Y."/>
            <person name="Desiro A."/>
            <person name="Na H."/>
            <person name="Sandor L."/>
            <person name="Lipzen A."/>
            <person name="Clum A."/>
            <person name="Barry K."/>
            <person name="Grigoriev I.V."/>
            <person name="Martin F.M."/>
            <person name="Stajich J.E."/>
            <person name="Smith M.E."/>
            <person name="Bonito G."/>
            <person name="Spatafora J.W."/>
        </authorList>
    </citation>
    <scope>NUCLEOTIDE SEQUENCE [LARGE SCALE GENOMIC DNA]</scope>
    <source>
        <strain evidence="2 3">AD002</strain>
    </source>
</reference>
<feature type="region of interest" description="Disordered" evidence="1">
    <location>
        <begin position="78"/>
        <end position="101"/>
    </location>
</feature>
<evidence type="ECO:0000256" key="1">
    <source>
        <dbReference type="SAM" id="MobiDB-lite"/>
    </source>
</evidence>
<organism evidence="2 3">
    <name type="scientific">Jimgerdemannia flammicorona</name>
    <dbReference type="NCBI Taxonomy" id="994334"/>
    <lineage>
        <taxon>Eukaryota</taxon>
        <taxon>Fungi</taxon>
        <taxon>Fungi incertae sedis</taxon>
        <taxon>Mucoromycota</taxon>
        <taxon>Mucoromycotina</taxon>
        <taxon>Endogonomycetes</taxon>
        <taxon>Endogonales</taxon>
        <taxon>Endogonaceae</taxon>
        <taxon>Jimgerdemannia</taxon>
    </lineage>
</organism>
<proteinExistence type="predicted"/>
<evidence type="ECO:0000313" key="3">
    <source>
        <dbReference type="Proteomes" id="UP000274822"/>
    </source>
</evidence>
<name>A0A433Q6R8_9FUNG</name>
<accession>A0A433Q6R8</accession>
<evidence type="ECO:0000313" key="2">
    <source>
        <dbReference type="EMBL" id="RUS25472.1"/>
    </source>
</evidence>